<feature type="transmembrane region" description="Helical" evidence="1">
    <location>
        <begin position="346"/>
        <end position="366"/>
    </location>
</feature>
<feature type="transmembrane region" description="Helical" evidence="1">
    <location>
        <begin position="236"/>
        <end position="260"/>
    </location>
</feature>
<keyword evidence="1" id="KW-0472">Membrane</keyword>
<dbReference type="RefSeq" id="WP_106456349.1">
    <property type="nucleotide sequence ID" value="NZ_PXOH01000006.1"/>
</dbReference>
<feature type="transmembrane region" description="Helical" evidence="1">
    <location>
        <begin position="140"/>
        <end position="159"/>
    </location>
</feature>
<feature type="transmembrane region" description="Helical" evidence="1">
    <location>
        <begin position="112"/>
        <end position="134"/>
    </location>
</feature>
<feature type="transmembrane region" description="Helical" evidence="1">
    <location>
        <begin position="378"/>
        <end position="398"/>
    </location>
</feature>
<evidence type="ECO:0008006" key="4">
    <source>
        <dbReference type="Google" id="ProtNLM"/>
    </source>
</evidence>
<feature type="transmembrane region" description="Helical" evidence="1">
    <location>
        <begin position="296"/>
        <end position="314"/>
    </location>
</feature>
<accession>A0A2T1LZS3</accession>
<dbReference type="AlphaFoldDB" id="A0A2T1LZS3"/>
<name>A0A2T1LZS3_9CHRO</name>
<feature type="transmembrane region" description="Helical" evidence="1">
    <location>
        <begin position="321"/>
        <end position="340"/>
    </location>
</feature>
<feature type="transmembrane region" description="Helical" evidence="1">
    <location>
        <begin position="194"/>
        <end position="224"/>
    </location>
</feature>
<dbReference type="Proteomes" id="UP000239001">
    <property type="component" value="Unassembled WGS sequence"/>
</dbReference>
<dbReference type="OrthoDB" id="7826530at2"/>
<evidence type="ECO:0000256" key="1">
    <source>
        <dbReference type="SAM" id="Phobius"/>
    </source>
</evidence>
<feature type="transmembrane region" description="Helical" evidence="1">
    <location>
        <begin position="71"/>
        <end position="91"/>
    </location>
</feature>
<reference evidence="2 3" key="2">
    <citation type="submission" date="2018-03" db="EMBL/GenBank/DDBJ databases">
        <authorList>
            <person name="Keele B.F."/>
        </authorList>
    </citation>
    <scope>NUCLEOTIDE SEQUENCE [LARGE SCALE GENOMIC DNA]</scope>
    <source>
        <strain evidence="2 3">CCALA 016</strain>
    </source>
</reference>
<sequence>MQNIIKKPIFKFEQKSSFVKIYLLLLLFAFALLIRMTGILWGNIHFDENIAMSVKVLTGQLIPDQHYYPPLLNYLNAGAFAIMYGIGRLIGVWKDLAGFRAQYFENIAPFLFAARLVTACLGAAAAPISVLIAQRFRLPLLWSFLVGVLIALFPVQVLLSHISKSDVGLSTAVLLVVWSLLRKLDLPNSKFADVLLGLSIALAFSFKHSALFVVAPLFFGMIIFMKVNNHVGWKQVIQSSAIVVLSSIVLWIPLNIGIVLDFQNFLEFQKVQNQMSYRSDGLFQGLGKWLSIQLDIYGGATIPALLLWLLVPVIRRDKETLLIWGSTVLGIVIIASITGLRQTPSLWLTYSMLIIVLAAIAAITLLTRTNQGRQWRYVGAVGLAAMFIWSSVGTINVLKQALSVPVNEQLKKAITELVKPNETRILGASNISNVLPIDPKAQEDEYQRHERLAKKYGVKLPPRATEKIFKDLKSNDGYYIRSFPWAIGGLEVYDEQNTKTIKPFAWPIQKEEWQLKYWTDQGFEIFIVADEQLYLQTKVDAYRQFHQQIHNQCELLKILEPQKPIFWESELKIYKCNNNNNS</sequence>
<evidence type="ECO:0000313" key="3">
    <source>
        <dbReference type="Proteomes" id="UP000239001"/>
    </source>
</evidence>
<keyword evidence="1" id="KW-0812">Transmembrane</keyword>
<comment type="caution">
    <text evidence="2">The sequence shown here is derived from an EMBL/GenBank/DDBJ whole genome shotgun (WGS) entry which is preliminary data.</text>
</comment>
<proteinExistence type="predicted"/>
<gene>
    <name evidence="2" type="ORF">C7H19_07980</name>
</gene>
<organism evidence="2 3">
    <name type="scientific">Aphanothece hegewaldii CCALA 016</name>
    <dbReference type="NCBI Taxonomy" id="2107694"/>
    <lineage>
        <taxon>Bacteria</taxon>
        <taxon>Bacillati</taxon>
        <taxon>Cyanobacteriota</taxon>
        <taxon>Cyanophyceae</taxon>
        <taxon>Oscillatoriophycideae</taxon>
        <taxon>Chroococcales</taxon>
        <taxon>Aphanothecaceae</taxon>
        <taxon>Aphanothece</taxon>
    </lineage>
</organism>
<keyword evidence="3" id="KW-1185">Reference proteome</keyword>
<dbReference type="EMBL" id="PXOH01000006">
    <property type="protein sequence ID" value="PSF37908.1"/>
    <property type="molecule type" value="Genomic_DNA"/>
</dbReference>
<feature type="transmembrane region" description="Helical" evidence="1">
    <location>
        <begin position="21"/>
        <end position="44"/>
    </location>
</feature>
<reference evidence="2 3" key="1">
    <citation type="submission" date="2018-03" db="EMBL/GenBank/DDBJ databases">
        <title>The ancient ancestry and fast evolution of plastids.</title>
        <authorList>
            <person name="Moore K.R."/>
            <person name="Magnabosco C."/>
            <person name="Momper L."/>
            <person name="Gold D.A."/>
            <person name="Bosak T."/>
            <person name="Fournier G.P."/>
        </authorList>
    </citation>
    <scope>NUCLEOTIDE SEQUENCE [LARGE SCALE GENOMIC DNA]</scope>
    <source>
        <strain evidence="2 3">CCALA 016</strain>
    </source>
</reference>
<evidence type="ECO:0000313" key="2">
    <source>
        <dbReference type="EMBL" id="PSF37908.1"/>
    </source>
</evidence>
<feature type="transmembrane region" description="Helical" evidence="1">
    <location>
        <begin position="166"/>
        <end position="182"/>
    </location>
</feature>
<keyword evidence="1" id="KW-1133">Transmembrane helix</keyword>
<protein>
    <recommendedName>
        <fullName evidence="4">Glycosyltransferase RgtA/B/C/D-like domain-containing protein</fullName>
    </recommendedName>
</protein>